<feature type="region of interest" description="Disordered" evidence="1">
    <location>
        <begin position="1"/>
        <end position="52"/>
    </location>
</feature>
<evidence type="ECO:0000313" key="4">
    <source>
        <dbReference type="Proteomes" id="UP001244427"/>
    </source>
</evidence>
<dbReference type="RefSeq" id="WP_292904885.1">
    <property type="nucleotide sequence ID" value="NZ_JAUSXV010000001.1"/>
</dbReference>
<dbReference type="Proteomes" id="UP001244427">
    <property type="component" value="Unassembled WGS sequence"/>
</dbReference>
<dbReference type="EMBL" id="JAUSXV010000001">
    <property type="protein sequence ID" value="MDQ0645969.1"/>
    <property type="molecule type" value="Genomic_DNA"/>
</dbReference>
<keyword evidence="2" id="KW-1133">Transmembrane helix</keyword>
<dbReference type="AlphaFoldDB" id="A0AAW8ESZ3"/>
<protein>
    <submittedName>
        <fullName evidence="3">Uncharacterized protein</fullName>
    </submittedName>
</protein>
<feature type="transmembrane region" description="Helical" evidence="2">
    <location>
        <begin position="61"/>
        <end position="83"/>
    </location>
</feature>
<keyword evidence="4" id="KW-1185">Reference proteome</keyword>
<sequence length="153" mass="15519">MSEPQQPSAQPYPPASPYGSPQGTPQYGMPSQGAPQYGAPPQGGPQYGAPAAPGNPLGRTAFLVAVVTGAIGILFSVITPFLYSSGNYDVADSLGTVIGILVLIGGIAAGVLSILALRRPAPHLLAAIALGIAGSVVVGRVITWMASLLYYLF</sequence>
<evidence type="ECO:0000256" key="1">
    <source>
        <dbReference type="SAM" id="MobiDB-lite"/>
    </source>
</evidence>
<gene>
    <name evidence="3" type="ORF">QFZ53_000165</name>
</gene>
<name>A0AAW8ESZ3_9MICO</name>
<evidence type="ECO:0000313" key="3">
    <source>
        <dbReference type="EMBL" id="MDQ0645969.1"/>
    </source>
</evidence>
<feature type="transmembrane region" description="Helical" evidence="2">
    <location>
        <begin position="95"/>
        <end position="117"/>
    </location>
</feature>
<accession>A0AAW8ESZ3</accession>
<proteinExistence type="predicted"/>
<organism evidence="3 4">
    <name type="scientific">Microbacterium natoriense</name>
    <dbReference type="NCBI Taxonomy" id="284570"/>
    <lineage>
        <taxon>Bacteria</taxon>
        <taxon>Bacillati</taxon>
        <taxon>Actinomycetota</taxon>
        <taxon>Actinomycetes</taxon>
        <taxon>Micrococcales</taxon>
        <taxon>Microbacteriaceae</taxon>
        <taxon>Microbacterium</taxon>
    </lineage>
</organism>
<keyword evidence="2" id="KW-0472">Membrane</keyword>
<comment type="caution">
    <text evidence="3">The sequence shown here is derived from an EMBL/GenBank/DDBJ whole genome shotgun (WGS) entry which is preliminary data.</text>
</comment>
<feature type="transmembrane region" description="Helical" evidence="2">
    <location>
        <begin position="124"/>
        <end position="152"/>
    </location>
</feature>
<reference evidence="3 4" key="1">
    <citation type="submission" date="2023-07" db="EMBL/GenBank/DDBJ databases">
        <title>Comparative genomics of wheat-associated soil bacteria to identify genetic determinants of phenazine resistance.</title>
        <authorList>
            <person name="Mouncey N."/>
        </authorList>
    </citation>
    <scope>NUCLEOTIDE SEQUENCE [LARGE SCALE GENOMIC DNA]</scope>
    <source>
        <strain evidence="3 4">W4I9-1</strain>
    </source>
</reference>
<evidence type="ECO:0000256" key="2">
    <source>
        <dbReference type="SAM" id="Phobius"/>
    </source>
</evidence>
<keyword evidence="2" id="KW-0812">Transmembrane</keyword>